<dbReference type="Proteomes" id="UP000294744">
    <property type="component" value="Unassembled WGS sequence"/>
</dbReference>
<dbReference type="GO" id="GO:0047617">
    <property type="term" value="F:fatty acyl-CoA hydrolase activity"/>
    <property type="evidence" value="ECO:0007669"/>
    <property type="project" value="TreeGrafter"/>
</dbReference>
<dbReference type="OrthoDB" id="9803287at2"/>
<sequence length="140" mass="15786">MMMRQQVRPEWVDYNGHLSEAYYVLVFGFATDALMDQIGMDSCYLERTGCSLYTVEAHVRYLREVPPDSEMLITTRVVEVGAKKLRLCHEMVVDDVLRATTELVALHVDSGQGRTSPFPEGITEALNTRLEAAPDYAGRV</sequence>
<dbReference type="Pfam" id="PF13279">
    <property type="entry name" value="4HBT_2"/>
    <property type="match status" value="1"/>
</dbReference>
<organism evidence="1 2">
    <name type="scientific">Saccharopolyspora aridisoli</name>
    <dbReference type="NCBI Taxonomy" id="2530385"/>
    <lineage>
        <taxon>Bacteria</taxon>
        <taxon>Bacillati</taxon>
        <taxon>Actinomycetota</taxon>
        <taxon>Actinomycetes</taxon>
        <taxon>Pseudonocardiales</taxon>
        <taxon>Pseudonocardiaceae</taxon>
        <taxon>Saccharopolyspora</taxon>
    </lineage>
</organism>
<dbReference type="InterPro" id="IPR050563">
    <property type="entry name" value="4-hydroxybenzoyl-CoA_TE"/>
</dbReference>
<dbReference type="PANTHER" id="PTHR31793">
    <property type="entry name" value="4-HYDROXYBENZOYL-COA THIOESTERASE FAMILY MEMBER"/>
    <property type="match status" value="1"/>
</dbReference>
<dbReference type="PANTHER" id="PTHR31793:SF2">
    <property type="entry name" value="BLR1345 PROTEIN"/>
    <property type="match status" value="1"/>
</dbReference>
<dbReference type="InterPro" id="IPR029069">
    <property type="entry name" value="HotDog_dom_sf"/>
</dbReference>
<evidence type="ECO:0000313" key="2">
    <source>
        <dbReference type="Proteomes" id="UP000294744"/>
    </source>
</evidence>
<dbReference type="CDD" id="cd00586">
    <property type="entry name" value="4HBT"/>
    <property type="match status" value="1"/>
</dbReference>
<gene>
    <name evidence="1" type="ORF">E1161_24285</name>
</gene>
<dbReference type="RefSeq" id="WP_132627048.1">
    <property type="nucleotide sequence ID" value="NZ_SMKV01000045.1"/>
</dbReference>
<comment type="caution">
    <text evidence="1">The sequence shown here is derived from an EMBL/GenBank/DDBJ whole genome shotgun (WGS) entry which is preliminary data.</text>
</comment>
<keyword evidence="2" id="KW-1185">Reference proteome</keyword>
<dbReference type="EMBL" id="SMKV01000045">
    <property type="protein sequence ID" value="TDC88236.1"/>
    <property type="molecule type" value="Genomic_DNA"/>
</dbReference>
<dbReference type="AlphaFoldDB" id="A0A4R4UE90"/>
<dbReference type="SUPFAM" id="SSF54637">
    <property type="entry name" value="Thioesterase/thiol ester dehydrase-isomerase"/>
    <property type="match status" value="1"/>
</dbReference>
<evidence type="ECO:0000313" key="1">
    <source>
        <dbReference type="EMBL" id="TDC88236.1"/>
    </source>
</evidence>
<reference evidence="1 2" key="1">
    <citation type="submission" date="2019-03" db="EMBL/GenBank/DDBJ databases">
        <title>Draft genome sequences of novel Actinobacteria.</title>
        <authorList>
            <person name="Sahin N."/>
            <person name="Ay H."/>
            <person name="Saygin H."/>
        </authorList>
    </citation>
    <scope>NUCLEOTIDE SEQUENCE [LARGE SCALE GENOMIC DNA]</scope>
    <source>
        <strain evidence="1 2">16K404</strain>
    </source>
</reference>
<dbReference type="Gene3D" id="3.10.129.10">
    <property type="entry name" value="Hotdog Thioesterase"/>
    <property type="match status" value="1"/>
</dbReference>
<name>A0A4R4UE90_9PSEU</name>
<proteinExistence type="predicted"/>
<accession>A0A4R4UE90</accession>
<protein>
    <submittedName>
        <fullName evidence="1">Thioesterase</fullName>
    </submittedName>
</protein>